<proteinExistence type="predicted"/>
<dbReference type="GO" id="GO:0004519">
    <property type="term" value="F:endonuclease activity"/>
    <property type="evidence" value="ECO:0007669"/>
    <property type="project" value="UniProtKB-KW"/>
</dbReference>
<dbReference type="Gene3D" id="3.40.91.20">
    <property type="match status" value="1"/>
</dbReference>
<comment type="caution">
    <text evidence="1">The sequence shown here is derived from an EMBL/GenBank/DDBJ whole genome shotgun (WGS) entry which is preliminary data.</text>
</comment>
<protein>
    <submittedName>
        <fullName evidence="1">BglII/BstYI family type II restriction endonuclease</fullName>
    </submittedName>
</protein>
<keyword evidence="1" id="KW-0378">Hydrolase</keyword>
<dbReference type="Proteomes" id="UP001597221">
    <property type="component" value="Unassembled WGS sequence"/>
</dbReference>
<evidence type="ECO:0000313" key="1">
    <source>
        <dbReference type="EMBL" id="MFD1609672.1"/>
    </source>
</evidence>
<gene>
    <name evidence="1" type="ORF">ACFSBH_18800</name>
</gene>
<organism evidence="1 2">
    <name type="scientific">Oceanobacillus luteolus</name>
    <dbReference type="NCBI Taxonomy" id="1274358"/>
    <lineage>
        <taxon>Bacteria</taxon>
        <taxon>Bacillati</taxon>
        <taxon>Bacillota</taxon>
        <taxon>Bacilli</taxon>
        <taxon>Bacillales</taxon>
        <taxon>Bacillaceae</taxon>
        <taxon>Oceanobacillus</taxon>
    </lineage>
</organism>
<keyword evidence="2" id="KW-1185">Reference proteome</keyword>
<dbReference type="Pfam" id="PF09195">
    <property type="entry name" value="Endonuc-BglII"/>
    <property type="match status" value="1"/>
</dbReference>
<accession>A0ABW4HWQ3</accession>
<dbReference type="SUPFAM" id="SSF52980">
    <property type="entry name" value="Restriction endonuclease-like"/>
    <property type="match status" value="1"/>
</dbReference>
<sequence>MTQNIRKVFDMNEQEAEDWVNRSTGNLIVTKESQVFFRHADLFLRRHNNIYEQILETLQIELKGLEFSTEKRQYKDGIRYARRIKADSLNTSIRDNFKINIPEMKYEVDFKEGVFYDSTKIGGFDFALFDELYNLVNFRNYCFGRRAIFDGKSRWNRELFKRADWRKLADVHELESITEGIDMDYPKNEPTIIGEIQFGNWALLYYDLLKTIQIEQLVDMDFLVYITASGNLSKYISDGTVNFDKTRKDLEDIESLIKFPIWLIGVDFK</sequence>
<keyword evidence="1" id="KW-0540">Nuclease</keyword>
<name>A0ABW4HWQ3_9BACI</name>
<dbReference type="InterPro" id="IPR015278">
    <property type="entry name" value="BglII-like"/>
</dbReference>
<dbReference type="InterPro" id="IPR011335">
    <property type="entry name" value="Restrct_endonuc-II-like"/>
</dbReference>
<keyword evidence="1" id="KW-0255">Endonuclease</keyword>
<evidence type="ECO:0000313" key="2">
    <source>
        <dbReference type="Proteomes" id="UP001597221"/>
    </source>
</evidence>
<dbReference type="EMBL" id="JBHUDE010000161">
    <property type="protein sequence ID" value="MFD1609672.1"/>
    <property type="molecule type" value="Genomic_DNA"/>
</dbReference>
<dbReference type="RefSeq" id="WP_379599099.1">
    <property type="nucleotide sequence ID" value="NZ_JBHUDE010000161.1"/>
</dbReference>
<reference evidence="2" key="1">
    <citation type="journal article" date="2019" name="Int. J. Syst. Evol. Microbiol.">
        <title>The Global Catalogue of Microorganisms (GCM) 10K type strain sequencing project: providing services to taxonomists for standard genome sequencing and annotation.</title>
        <authorList>
            <consortium name="The Broad Institute Genomics Platform"/>
            <consortium name="The Broad Institute Genome Sequencing Center for Infectious Disease"/>
            <person name="Wu L."/>
            <person name="Ma J."/>
        </authorList>
    </citation>
    <scope>NUCLEOTIDE SEQUENCE [LARGE SCALE GENOMIC DNA]</scope>
    <source>
        <strain evidence="2">CGMCC 1.12376</strain>
    </source>
</reference>
<dbReference type="InterPro" id="IPR011338">
    <property type="entry name" value="BamHI/BglII/BstY"/>
</dbReference>